<evidence type="ECO:0000259" key="1">
    <source>
        <dbReference type="Pfam" id="PF00485"/>
    </source>
</evidence>
<accession>A0A0R0M623</accession>
<dbReference type="Pfam" id="PF00485">
    <property type="entry name" value="PRK"/>
    <property type="match status" value="1"/>
</dbReference>
<dbReference type="InterPro" id="IPR027417">
    <property type="entry name" value="P-loop_NTPase"/>
</dbReference>
<comment type="caution">
    <text evidence="2">The sequence shown here is derived from an EMBL/GenBank/DDBJ whole genome shotgun (WGS) entry which is preliminary data.</text>
</comment>
<dbReference type="AlphaFoldDB" id="A0A0R0M623"/>
<dbReference type="InterPro" id="IPR006083">
    <property type="entry name" value="PRK/URK"/>
</dbReference>
<reference evidence="2 3" key="1">
    <citation type="submission" date="2015-07" db="EMBL/GenBank/DDBJ databases">
        <title>The genome of Pseudoloma neurophilia, a relevant intracellular parasite of the zebrafish.</title>
        <authorList>
            <person name="Ndikumana S."/>
            <person name="Pelin A."/>
            <person name="Sanders J."/>
            <person name="Corradi N."/>
        </authorList>
    </citation>
    <scope>NUCLEOTIDE SEQUENCE [LARGE SCALE GENOMIC DNA]</scope>
    <source>
        <strain evidence="2 3">MK1</strain>
    </source>
</reference>
<dbReference type="Proteomes" id="UP000051530">
    <property type="component" value="Unassembled WGS sequence"/>
</dbReference>
<name>A0A0R0M623_9MICR</name>
<dbReference type="OrthoDB" id="2195084at2759"/>
<dbReference type="PANTHER" id="PTHR10285">
    <property type="entry name" value="URIDINE KINASE"/>
    <property type="match status" value="1"/>
</dbReference>
<keyword evidence="3" id="KW-1185">Reference proteome</keyword>
<gene>
    <name evidence="2" type="ORF">M153_4950003927</name>
</gene>
<evidence type="ECO:0000313" key="3">
    <source>
        <dbReference type="Proteomes" id="UP000051530"/>
    </source>
</evidence>
<dbReference type="Gene3D" id="3.40.50.300">
    <property type="entry name" value="P-loop containing nucleotide triphosphate hydrolases"/>
    <property type="match status" value="1"/>
</dbReference>
<organism evidence="2 3">
    <name type="scientific">Pseudoloma neurophilia</name>
    <dbReference type="NCBI Taxonomy" id="146866"/>
    <lineage>
        <taxon>Eukaryota</taxon>
        <taxon>Fungi</taxon>
        <taxon>Fungi incertae sedis</taxon>
        <taxon>Microsporidia</taxon>
        <taxon>Pseudoloma</taxon>
    </lineage>
</organism>
<proteinExistence type="predicted"/>
<dbReference type="VEuPathDB" id="MicrosporidiaDB:M153_4950003927"/>
<sequence length="283" mass="32429">MSLYSHIKSIIEEKINDKTTVIAIHGASSSGKSTMGRSLKKILSQFLKVSLISLDTFYKDFTGEDITKYDLDNPDAIEWKNVHQVLSAYHNEEEKIPYWYRDFNSYRSYGPFFKENVKPQIIIVEGMLALNLFSEYEFTGFSAIDPSKGSITRNNIKYPNFNVLKIKLNMCKSRMKHVKLIRDVKERGSKTEVASQQFETQVWPGTEKWIEHEIFSEADFILVHGTFNKIGYKTLLEAISEAFTGIATFENCITTQIDTIPCEGDCYIKHANGFIILDSHISS</sequence>
<dbReference type="EMBL" id="LGUB01000184">
    <property type="protein sequence ID" value="KRH93899.1"/>
    <property type="molecule type" value="Genomic_DNA"/>
</dbReference>
<dbReference type="GO" id="GO:0016301">
    <property type="term" value="F:kinase activity"/>
    <property type="evidence" value="ECO:0007669"/>
    <property type="project" value="InterPro"/>
</dbReference>
<dbReference type="SUPFAM" id="SSF52540">
    <property type="entry name" value="P-loop containing nucleoside triphosphate hydrolases"/>
    <property type="match status" value="1"/>
</dbReference>
<dbReference type="GO" id="GO:0005524">
    <property type="term" value="F:ATP binding"/>
    <property type="evidence" value="ECO:0007669"/>
    <property type="project" value="InterPro"/>
</dbReference>
<evidence type="ECO:0000313" key="2">
    <source>
        <dbReference type="EMBL" id="KRH93899.1"/>
    </source>
</evidence>
<protein>
    <submittedName>
        <fullName evidence="2">Armadillo/beta-Catenin/plakoglobin</fullName>
    </submittedName>
</protein>
<feature type="domain" description="Phosphoribulokinase/uridine kinase" evidence="1">
    <location>
        <begin position="21"/>
        <end position="130"/>
    </location>
</feature>